<sequence>MIDFYYWPTPNGWKIAIMLEECGLEYRLVPINITRGDQFTSEFLAISPNNRMPAIVDHDAGDAPLALFESGAILLHLAEKTARFMPTDTVGRYTVLQWLCWQTAGLGPMAGQLSHFVNYAPEKIEYALQRYSNEYNRLLGVMEQRLANRDYLAGDYSIADMASWPWILPHKRLGQSLDDFPRLQRWFETIDERPAVRRGRNLGKAWIKDGPPDEETRRHLFGQTAERIDQLAEEIAIKREP</sequence>
<feature type="domain" description="GST C-terminal" evidence="2">
    <location>
        <begin position="88"/>
        <end position="212"/>
    </location>
</feature>
<dbReference type="PROSITE" id="PS50405">
    <property type="entry name" value="GST_CTER"/>
    <property type="match status" value="1"/>
</dbReference>
<dbReference type="AlphaFoldDB" id="A0A381ZEC1"/>
<dbReference type="InterPro" id="IPR040079">
    <property type="entry name" value="Glutathione_S-Trfase"/>
</dbReference>
<dbReference type="SFLD" id="SFLDG01151">
    <property type="entry name" value="Main.2:_Nu-like"/>
    <property type="match status" value="1"/>
</dbReference>
<dbReference type="CDD" id="cd03048">
    <property type="entry name" value="GST_N_Ure2p_like"/>
    <property type="match status" value="1"/>
</dbReference>
<dbReference type="InterPro" id="IPR036249">
    <property type="entry name" value="Thioredoxin-like_sf"/>
</dbReference>
<gene>
    <name evidence="3" type="ORF">METZ01_LOCUS140509</name>
</gene>
<dbReference type="SFLD" id="SFLDS00019">
    <property type="entry name" value="Glutathione_Transferase_(cytos"/>
    <property type="match status" value="1"/>
</dbReference>
<dbReference type="SUPFAM" id="SSF47616">
    <property type="entry name" value="GST C-terminal domain-like"/>
    <property type="match status" value="1"/>
</dbReference>
<feature type="domain" description="GST N-terminal" evidence="1">
    <location>
        <begin position="1"/>
        <end position="85"/>
    </location>
</feature>
<dbReference type="Pfam" id="PF00043">
    <property type="entry name" value="GST_C"/>
    <property type="match status" value="1"/>
</dbReference>
<dbReference type="SUPFAM" id="SSF52833">
    <property type="entry name" value="Thioredoxin-like"/>
    <property type="match status" value="1"/>
</dbReference>
<proteinExistence type="predicted"/>
<dbReference type="InterPro" id="IPR004046">
    <property type="entry name" value="GST_C"/>
</dbReference>
<dbReference type="SFLD" id="SFLDG00358">
    <property type="entry name" value="Main_(cytGST)"/>
    <property type="match status" value="1"/>
</dbReference>
<dbReference type="Pfam" id="PF02798">
    <property type="entry name" value="GST_N"/>
    <property type="match status" value="1"/>
</dbReference>
<evidence type="ECO:0008006" key="4">
    <source>
        <dbReference type="Google" id="ProtNLM"/>
    </source>
</evidence>
<protein>
    <recommendedName>
        <fullName evidence="4">GST N-terminal domain-containing protein</fullName>
    </recommendedName>
</protein>
<name>A0A381ZEC1_9ZZZZ</name>
<dbReference type="CDD" id="cd10291">
    <property type="entry name" value="GST_C_YfcG_like"/>
    <property type="match status" value="1"/>
</dbReference>
<dbReference type="InterPro" id="IPR004045">
    <property type="entry name" value="Glutathione_S-Trfase_N"/>
</dbReference>
<dbReference type="InterPro" id="IPR036282">
    <property type="entry name" value="Glutathione-S-Trfase_C_sf"/>
</dbReference>
<evidence type="ECO:0000259" key="2">
    <source>
        <dbReference type="PROSITE" id="PS50405"/>
    </source>
</evidence>
<dbReference type="Gene3D" id="3.40.30.10">
    <property type="entry name" value="Glutaredoxin"/>
    <property type="match status" value="1"/>
</dbReference>
<dbReference type="EMBL" id="UINC01021008">
    <property type="protein sequence ID" value="SVA87655.1"/>
    <property type="molecule type" value="Genomic_DNA"/>
</dbReference>
<dbReference type="PROSITE" id="PS50404">
    <property type="entry name" value="GST_NTER"/>
    <property type="match status" value="1"/>
</dbReference>
<evidence type="ECO:0000259" key="1">
    <source>
        <dbReference type="PROSITE" id="PS50404"/>
    </source>
</evidence>
<evidence type="ECO:0000313" key="3">
    <source>
        <dbReference type="EMBL" id="SVA87655.1"/>
    </source>
</evidence>
<dbReference type="PANTHER" id="PTHR44051">
    <property type="entry name" value="GLUTATHIONE S-TRANSFERASE-RELATED"/>
    <property type="match status" value="1"/>
</dbReference>
<dbReference type="PANTHER" id="PTHR44051:SF19">
    <property type="entry name" value="DISULFIDE-BOND OXIDOREDUCTASE YFCG"/>
    <property type="match status" value="1"/>
</dbReference>
<reference evidence="3" key="1">
    <citation type="submission" date="2018-05" db="EMBL/GenBank/DDBJ databases">
        <authorList>
            <person name="Lanie J.A."/>
            <person name="Ng W.-L."/>
            <person name="Kazmierczak K.M."/>
            <person name="Andrzejewski T.M."/>
            <person name="Davidsen T.M."/>
            <person name="Wayne K.J."/>
            <person name="Tettelin H."/>
            <person name="Glass J.I."/>
            <person name="Rusch D."/>
            <person name="Podicherti R."/>
            <person name="Tsui H.-C.T."/>
            <person name="Winkler M.E."/>
        </authorList>
    </citation>
    <scope>NUCLEOTIDE SEQUENCE</scope>
</reference>
<accession>A0A381ZEC1</accession>
<dbReference type="Gene3D" id="1.20.1050.10">
    <property type="match status" value="1"/>
</dbReference>
<dbReference type="InterPro" id="IPR010987">
    <property type="entry name" value="Glutathione-S-Trfase_C-like"/>
</dbReference>
<organism evidence="3">
    <name type="scientific">marine metagenome</name>
    <dbReference type="NCBI Taxonomy" id="408172"/>
    <lineage>
        <taxon>unclassified sequences</taxon>
        <taxon>metagenomes</taxon>
        <taxon>ecological metagenomes</taxon>
    </lineage>
</organism>